<dbReference type="Gene3D" id="2.40.100.20">
    <property type="match status" value="1"/>
</dbReference>
<dbReference type="InterPro" id="IPR041183">
    <property type="entry name" value="Cyclophilin-like"/>
</dbReference>
<feature type="chain" id="PRO_5032931227" description="Cyclophilin-like domain-containing protein" evidence="2">
    <location>
        <begin position="27"/>
        <end position="178"/>
    </location>
</feature>
<keyword evidence="5" id="KW-1185">Reference proteome</keyword>
<dbReference type="InterPro" id="IPR029000">
    <property type="entry name" value="Cyclophilin-like_dom_sf"/>
</dbReference>
<gene>
    <name evidence="4" type="ORF">Prubr_65390</name>
</gene>
<evidence type="ECO:0000259" key="3">
    <source>
        <dbReference type="Pfam" id="PF18050"/>
    </source>
</evidence>
<dbReference type="EMBL" id="AP023359">
    <property type="protein sequence ID" value="BCJ69518.1"/>
    <property type="molecule type" value="Genomic_DNA"/>
</dbReference>
<dbReference type="Proteomes" id="UP000680866">
    <property type="component" value="Chromosome"/>
</dbReference>
<feature type="region of interest" description="Disordered" evidence="1">
    <location>
        <begin position="26"/>
        <end position="55"/>
    </location>
</feature>
<dbReference type="KEGG" id="pry:Prubr_65390"/>
<feature type="domain" description="Cyclophilin-like" evidence="3">
    <location>
        <begin position="71"/>
        <end position="168"/>
    </location>
</feature>
<evidence type="ECO:0000313" key="4">
    <source>
        <dbReference type="EMBL" id="BCJ69518.1"/>
    </source>
</evidence>
<name>A0A810NCD4_9ACTN</name>
<reference evidence="4" key="1">
    <citation type="submission" date="2020-08" db="EMBL/GenBank/DDBJ databases">
        <title>Whole genome shotgun sequence of Polymorphospora rubra NBRC 101157.</title>
        <authorList>
            <person name="Komaki H."/>
            <person name="Tamura T."/>
        </authorList>
    </citation>
    <scope>NUCLEOTIDE SEQUENCE</scope>
    <source>
        <strain evidence="4">NBRC 101157</strain>
    </source>
</reference>
<evidence type="ECO:0000256" key="2">
    <source>
        <dbReference type="SAM" id="SignalP"/>
    </source>
</evidence>
<feature type="compositionally biased region" description="Low complexity" evidence="1">
    <location>
        <begin position="27"/>
        <end position="51"/>
    </location>
</feature>
<evidence type="ECO:0000313" key="5">
    <source>
        <dbReference type="Proteomes" id="UP000680866"/>
    </source>
</evidence>
<dbReference type="RefSeq" id="WP_212818846.1">
    <property type="nucleotide sequence ID" value="NZ_AP023359.1"/>
</dbReference>
<dbReference type="PROSITE" id="PS51257">
    <property type="entry name" value="PROKAR_LIPOPROTEIN"/>
    <property type="match status" value="1"/>
</dbReference>
<sequence>MTLHKSLLAAPALILILAGCTGPDPAAPTSTSTTPFASPSSTAPSETLSASEGSDDGVIGTVVRFTGDSASVDVTIDVDTPAIRDFLSMLPLTVDLEEFNGREKIAYLPRELDYEGTPGFDPEDGDLIYYTPWGNLGFYYNTEGIGYSDSTLRIGSYDATLDELNQLEGPGVRIEVVD</sequence>
<accession>A0A810NCD4</accession>
<keyword evidence="2" id="KW-0732">Signal</keyword>
<dbReference type="AlphaFoldDB" id="A0A810NCD4"/>
<protein>
    <recommendedName>
        <fullName evidence="3">Cyclophilin-like domain-containing protein</fullName>
    </recommendedName>
</protein>
<proteinExistence type="predicted"/>
<organism evidence="4 5">
    <name type="scientific">Polymorphospora rubra</name>
    <dbReference type="NCBI Taxonomy" id="338584"/>
    <lineage>
        <taxon>Bacteria</taxon>
        <taxon>Bacillati</taxon>
        <taxon>Actinomycetota</taxon>
        <taxon>Actinomycetes</taxon>
        <taxon>Micromonosporales</taxon>
        <taxon>Micromonosporaceae</taxon>
        <taxon>Polymorphospora</taxon>
    </lineage>
</organism>
<feature type="signal peptide" evidence="2">
    <location>
        <begin position="1"/>
        <end position="26"/>
    </location>
</feature>
<evidence type="ECO:0000256" key="1">
    <source>
        <dbReference type="SAM" id="MobiDB-lite"/>
    </source>
</evidence>
<dbReference type="Pfam" id="PF18050">
    <property type="entry name" value="Cyclophil_like2"/>
    <property type="match status" value="1"/>
</dbReference>
<dbReference type="SUPFAM" id="SSF50891">
    <property type="entry name" value="Cyclophilin-like"/>
    <property type="match status" value="1"/>
</dbReference>